<dbReference type="Pfam" id="PF08676">
    <property type="entry name" value="MutL_C"/>
    <property type="match status" value="1"/>
</dbReference>
<dbReference type="Gene3D" id="3.30.1540.20">
    <property type="entry name" value="MutL, C-terminal domain, dimerisation subdomain"/>
    <property type="match status" value="1"/>
</dbReference>
<dbReference type="Proteomes" id="UP001195483">
    <property type="component" value="Unassembled WGS sequence"/>
</dbReference>
<reference evidence="6" key="1">
    <citation type="journal article" date="2021" name="Genome Biol. Evol.">
        <title>A High-Quality Reference Genome for a Parasitic Bivalve with Doubly Uniparental Inheritance (Bivalvia: Unionida).</title>
        <authorList>
            <person name="Smith C.H."/>
        </authorList>
    </citation>
    <scope>NUCLEOTIDE SEQUENCE</scope>
    <source>
        <strain evidence="6">CHS0354</strain>
    </source>
</reference>
<reference evidence="6" key="3">
    <citation type="submission" date="2023-05" db="EMBL/GenBank/DDBJ databases">
        <authorList>
            <person name="Smith C.H."/>
        </authorList>
    </citation>
    <scope>NUCLEOTIDE SEQUENCE</scope>
    <source>
        <strain evidence="6">CHS0354</strain>
        <tissue evidence="6">Mantle</tissue>
    </source>
</reference>
<evidence type="ECO:0000313" key="7">
    <source>
        <dbReference type="Proteomes" id="UP001195483"/>
    </source>
</evidence>
<feature type="compositionally biased region" description="Basic and acidic residues" evidence="3">
    <location>
        <begin position="768"/>
        <end position="780"/>
    </location>
</feature>
<dbReference type="GO" id="GO:0016887">
    <property type="term" value="F:ATP hydrolysis activity"/>
    <property type="evidence" value="ECO:0007669"/>
    <property type="project" value="InterPro"/>
</dbReference>
<dbReference type="InterPro" id="IPR020568">
    <property type="entry name" value="Ribosomal_Su5_D2-typ_SF"/>
</dbReference>
<feature type="domain" description="DNA mismatch repair protein S5" evidence="5">
    <location>
        <begin position="216"/>
        <end position="353"/>
    </location>
</feature>
<evidence type="ECO:0000256" key="2">
    <source>
        <dbReference type="ARBA" id="ARBA00022763"/>
    </source>
</evidence>
<feature type="compositionally biased region" description="Basic residues" evidence="3">
    <location>
        <begin position="698"/>
        <end position="709"/>
    </location>
</feature>
<reference evidence="6" key="2">
    <citation type="journal article" date="2021" name="Genome Biol. Evol.">
        <title>Developing a high-quality reference genome for a parasitic bivalve with doubly uniparental inheritance (Bivalvia: Unionida).</title>
        <authorList>
            <person name="Smith C.H."/>
        </authorList>
    </citation>
    <scope>NUCLEOTIDE SEQUENCE</scope>
    <source>
        <strain evidence="6">CHS0354</strain>
        <tissue evidence="6">Mantle</tissue>
    </source>
</reference>
<keyword evidence="2" id="KW-0227">DNA damage</keyword>
<feature type="region of interest" description="Disordered" evidence="3">
    <location>
        <begin position="1862"/>
        <end position="1894"/>
    </location>
</feature>
<dbReference type="GO" id="GO:0032300">
    <property type="term" value="C:mismatch repair complex"/>
    <property type="evidence" value="ECO:0007669"/>
    <property type="project" value="InterPro"/>
</dbReference>
<dbReference type="InterPro" id="IPR037198">
    <property type="entry name" value="MutL_C_sf"/>
</dbReference>
<feature type="region of interest" description="Disordered" evidence="3">
    <location>
        <begin position="625"/>
        <end position="722"/>
    </location>
</feature>
<dbReference type="InterPro" id="IPR038973">
    <property type="entry name" value="MutL/Mlh/Pms-like"/>
</dbReference>
<proteinExistence type="inferred from homology"/>
<evidence type="ECO:0000313" key="6">
    <source>
        <dbReference type="EMBL" id="KAK3599636.1"/>
    </source>
</evidence>
<protein>
    <submittedName>
        <fullName evidence="6">Uncharacterized protein</fullName>
    </submittedName>
</protein>
<dbReference type="EMBL" id="JAEAOA010001748">
    <property type="protein sequence ID" value="KAK3599636.1"/>
    <property type="molecule type" value="Genomic_DNA"/>
</dbReference>
<dbReference type="GO" id="GO:0140664">
    <property type="term" value="F:ATP-dependent DNA damage sensor activity"/>
    <property type="evidence" value="ECO:0007669"/>
    <property type="project" value="InterPro"/>
</dbReference>
<dbReference type="InterPro" id="IPR036890">
    <property type="entry name" value="HATPase_C_sf"/>
</dbReference>
<dbReference type="InterPro" id="IPR014790">
    <property type="entry name" value="MutL_C"/>
</dbReference>
<comment type="caution">
    <text evidence="6">The sequence shown here is derived from an EMBL/GenBank/DDBJ whole genome shotgun (WGS) entry which is preliminary data.</text>
</comment>
<feature type="compositionally biased region" description="Basic and acidic residues" evidence="3">
    <location>
        <begin position="670"/>
        <end position="682"/>
    </location>
</feature>
<sequence>MTCKGAIRQLDTHVRAQLRSGVAITCPAQCVEELVLNALDAGATCVAVRLDFSCFKVQVVDNGKGISAEDMEVLGERYFTSKCHTVEDLDNLHYFGYRGEAIASMRETSKVLEIVSRTKNSSNTYCKIFHHSKPKPVAESSIPRPSVGTTITVHYLFYNLPVRQKALKETLEIEVIKQRVEGIALMKPGVSISMRNDETGQVLLQTQKCQSVLMTFTHLFGTEKSRSLVEVTGSKDQFSISGYIGKESHTKKNIQFVYVNGRLVLKTRLHKLYSETLAKSIIMKKKSNVNNSPAGAQGSPTKYGQRYPMFILNVKCPLSEYDITFEPAKTLIEFKNWEVLSTLVSGTVDNFLRKENLFVGLKGVLLDENGDDIDFNEGIEDNEADIQDVIADNSIVKEVLSDSIYGCVSEANDTSDNKTKFDVKHIEKMHTFCLESENDTIEDTYTSEVKERSSIRNSDEEDIDAMEEDDKKELYDADMNQQRPEAETDYQKNISSFDTKNSLCSKTVKRLNNKQSSYKLEEQVTAGLPSSKESDENGIVEKDTENKICGSSEDSLSYGCQDLIEDINNAESSGSELPKAIATNADLPDKMIFEHATHASSDTPKIHSDNYLHRADASTMLKIGPEEQGNSDIRRQKNGTRPKKHTREEELDSIKIQGKSLFTSKMRTKLKSEQIERESEPQKRRKSAYRRGLEQFRRHPKSIRNHTKQRPSVDESFNTSQPEGVFRNKSLLKEKYVSNSEEMESRLSLFRKSHRVIGSQKKDKKKRNNNDEHLPDRDHSFTNQLSFTSHKNQSDLQKKHETGLKVTYSVTNAEESPIVSGLKLYRKSIQTQNVRKRSSSLLQVLADQTENSKKVQKLTKRGATSHTKTPRREDKEKNVNEKMSIEKMQCINNAVAESSKITAIDNGSHSFGDSVFKGELAPNHNTVIYSTDHNDVCDIMTKTRQHQQENMAPHLRVHTKKSCKTSGEPSSELPSTSCKLGKLMRHRQCLKDDESNSKGCAVVAIVTKSEKHLKPPPYACDKAQTELVITDSANMSDHEILDVKESQPSCLYGDEEYVVSRCKENRTQLLHRSDPVYDFLHPRKPGNLTDHSQRSKEVDEKGDCCRKNTYDQSVPFSQDTQCCKTDKRDSEILPFLLYPTPDFVCSDVRMRSDLSSHNTENEMDVFTRPYFLSIDSGKTPCRRKTHMTQWSSSANTDVSTDHIRSSLPSPNKVSTEIEIASTDAHMKSFVSSLNRETVSTDIPMRPYSVAANTNIVNKYAHIRSCYSSFNAANSDLLHSDVPLRLPTSSAITETLSRFSPMSPDPSSTPVKLFSSPSSMEMYSTCISHKSDHLSTRNDFILNRNPFTMVSNRYFDNASSAPDSECKGPCSEKAKYLFQGLPSSSSYDNTIKNQVKITLGSSGSENVDNHALAYYPLVTVSKSSLATTQNVVSSFHKVADSKDSVSFKSNECTKVTCHTCPSLTDKGVGRECNISCSRSAKKEVFPKQICLESSVSLHYTADCSNDANFSHGKADYLADDSSELVPLGENFPETEEYIPGSEGFKIHSSPSCDNLEKTLEQMPDISPSQGFKPILDQSFQNCKQNKSPGNESQGFSPTISVSAHISDSETGSVGFSPDIRDCLIEAAENESYQVIKTPVLLDRSSPCSKVCNLEIRRELIEADRKLVKADEIEIATALTVLNQHSSSTDEIGNSDSIHLKLETSSGAKQNVGTKAEETASIDTMTSLDLSQIMKSNDVEANTFQEEQGDAVTVEDIFSSDQSENYVKNNKYITKKSSESMSESVSDSSDVQTCFEKNTSQSPHFSTWNASFEDKIIQSEPAIQCSCKINDTDDTNVWNIDCTNVDDIEENYDELPECTDEEMYTNIDKNPATKSNSSSRNKCKDSDETDEENTWVEVIDPQTGENLHVNTTSGHVIPESQWKRDKHSVMQDGANNDKPLSNINTKWKRPFALSSGGQGIKAPNLFITQSVDVQIKWREGAKDINTDAGNSIESLLKDWENPVFQRPDQDVISVETSAQGNKSLIKAYRNIHPCKFTKDMLSCVKVIGQVDNKFIVCLLRADDKNMSADPDMMVLIDQHAAHERVRLETLMREAYSEIDDNKQVMTQSEVVPPQPLTLTEEEIRVMIAYRKEFARIGIEFCKDIKTRDKVLIQSIPQCIVEREVNEIKRKRDSVAWDIVETLIKEHVELLQSTRGASGRLPLTLHRVLASQACHGAIKFGDPLTLDECQDLIDSLCQCDLPFQCAHGRPSMMPLLKLQQLKTKIPQQPLRKPKLYVLHQGKEDHQDFN</sequence>
<feature type="region of interest" description="Disordered" evidence="3">
    <location>
        <begin position="850"/>
        <end position="878"/>
    </location>
</feature>
<dbReference type="Gene3D" id="3.30.230.10">
    <property type="match status" value="1"/>
</dbReference>
<dbReference type="GO" id="GO:0005524">
    <property type="term" value="F:ATP binding"/>
    <property type="evidence" value="ECO:0007669"/>
    <property type="project" value="InterPro"/>
</dbReference>
<feature type="domain" description="MutL C-terminal dimerisation" evidence="4">
    <location>
        <begin position="2044"/>
        <end position="2221"/>
    </location>
</feature>
<dbReference type="SUPFAM" id="SSF54211">
    <property type="entry name" value="Ribosomal protein S5 domain 2-like"/>
    <property type="match status" value="1"/>
</dbReference>
<dbReference type="PANTHER" id="PTHR10073:SF47">
    <property type="entry name" value="DNA MISMATCH REPAIR PROTEIN MLH3"/>
    <property type="match status" value="1"/>
</dbReference>
<feature type="compositionally biased region" description="Basic residues" evidence="3">
    <location>
        <begin position="636"/>
        <end position="645"/>
    </location>
</feature>
<feature type="region of interest" description="Disordered" evidence="3">
    <location>
        <begin position="948"/>
        <end position="976"/>
    </location>
</feature>
<dbReference type="GO" id="GO:0006298">
    <property type="term" value="P:mismatch repair"/>
    <property type="evidence" value="ECO:0007669"/>
    <property type="project" value="InterPro"/>
</dbReference>
<dbReference type="Pfam" id="PF01119">
    <property type="entry name" value="DNA_mis_repair"/>
    <property type="match status" value="1"/>
</dbReference>
<evidence type="ECO:0000259" key="4">
    <source>
        <dbReference type="SMART" id="SM00853"/>
    </source>
</evidence>
<comment type="similarity">
    <text evidence="1">Belongs to the DNA mismatch repair MutL/HexB family.</text>
</comment>
<feature type="region of interest" description="Disordered" evidence="3">
    <location>
        <begin position="753"/>
        <end position="783"/>
    </location>
</feature>
<dbReference type="SMART" id="SM00853">
    <property type="entry name" value="MutL_C"/>
    <property type="match status" value="1"/>
</dbReference>
<dbReference type="NCBIfam" id="TIGR00585">
    <property type="entry name" value="mutl"/>
    <property type="match status" value="1"/>
</dbReference>
<dbReference type="PANTHER" id="PTHR10073">
    <property type="entry name" value="DNA MISMATCH REPAIR PROTEIN MLH, PMS, MUTL"/>
    <property type="match status" value="1"/>
</dbReference>
<dbReference type="SUPFAM" id="SSF118116">
    <property type="entry name" value="DNA mismatch repair protein MutL"/>
    <property type="match status" value="1"/>
</dbReference>
<evidence type="ECO:0000259" key="5">
    <source>
        <dbReference type="SMART" id="SM01340"/>
    </source>
</evidence>
<dbReference type="SMART" id="SM01340">
    <property type="entry name" value="DNA_mis_repair"/>
    <property type="match status" value="1"/>
</dbReference>
<dbReference type="Gene3D" id="3.30.1370.100">
    <property type="entry name" value="MutL, C-terminal domain, regulatory subdomain"/>
    <property type="match status" value="1"/>
</dbReference>
<dbReference type="CDD" id="cd16926">
    <property type="entry name" value="HATPase_MutL-MLH-PMS-like"/>
    <property type="match status" value="1"/>
</dbReference>
<dbReference type="SUPFAM" id="SSF55874">
    <property type="entry name" value="ATPase domain of HSP90 chaperone/DNA topoisomerase II/histidine kinase"/>
    <property type="match status" value="1"/>
</dbReference>
<dbReference type="Gene3D" id="3.30.565.10">
    <property type="entry name" value="Histidine kinase-like ATPase, C-terminal domain"/>
    <property type="match status" value="1"/>
</dbReference>
<organism evidence="6 7">
    <name type="scientific">Potamilus streckersoni</name>
    <dbReference type="NCBI Taxonomy" id="2493646"/>
    <lineage>
        <taxon>Eukaryota</taxon>
        <taxon>Metazoa</taxon>
        <taxon>Spiralia</taxon>
        <taxon>Lophotrochozoa</taxon>
        <taxon>Mollusca</taxon>
        <taxon>Bivalvia</taxon>
        <taxon>Autobranchia</taxon>
        <taxon>Heteroconchia</taxon>
        <taxon>Palaeoheterodonta</taxon>
        <taxon>Unionida</taxon>
        <taxon>Unionoidea</taxon>
        <taxon>Unionidae</taxon>
        <taxon>Ambleminae</taxon>
        <taxon>Lampsilini</taxon>
        <taxon>Potamilus</taxon>
    </lineage>
</organism>
<dbReference type="Pfam" id="PF13589">
    <property type="entry name" value="HATPase_c_3"/>
    <property type="match status" value="1"/>
</dbReference>
<feature type="compositionally biased region" description="Polar residues" evidence="3">
    <location>
        <begin position="964"/>
        <end position="976"/>
    </location>
</feature>
<dbReference type="InterPro" id="IPR002099">
    <property type="entry name" value="MutL/Mlh/PMS"/>
</dbReference>
<dbReference type="InterPro" id="IPR014721">
    <property type="entry name" value="Ribsml_uS5_D2-typ_fold_subgr"/>
</dbReference>
<evidence type="ECO:0000256" key="1">
    <source>
        <dbReference type="ARBA" id="ARBA00006082"/>
    </source>
</evidence>
<dbReference type="InterPro" id="IPR013507">
    <property type="entry name" value="DNA_mismatch_S5_2-like"/>
</dbReference>
<keyword evidence="7" id="KW-1185">Reference proteome</keyword>
<gene>
    <name evidence="6" type="ORF">CHS0354_029095</name>
</gene>
<dbReference type="GO" id="GO:0030983">
    <property type="term" value="F:mismatched DNA binding"/>
    <property type="evidence" value="ECO:0007669"/>
    <property type="project" value="InterPro"/>
</dbReference>
<dbReference type="InterPro" id="IPR042120">
    <property type="entry name" value="MutL_C_dimsub"/>
</dbReference>
<feature type="region of interest" description="Disordered" evidence="3">
    <location>
        <begin position="519"/>
        <end position="538"/>
    </location>
</feature>
<accession>A0AAE0SXB8</accession>
<dbReference type="InterPro" id="IPR042121">
    <property type="entry name" value="MutL_C_regsub"/>
</dbReference>
<evidence type="ECO:0000256" key="3">
    <source>
        <dbReference type="SAM" id="MobiDB-lite"/>
    </source>
</evidence>
<name>A0AAE0SXB8_9BIVA</name>